<sequence>MGIMGSFINKTIVFFVCLFLLSGCFPSFRPQKKVRCRINVKNGTFVLVDYVGTLDRDFPSEVYFVRDKDSVLVHKGYRTKNMSVKDNTLIIYLKGEVLYHRCKINDYSIMTSLYN</sequence>
<proteinExistence type="predicted"/>
<dbReference type="PATRIC" id="fig|28128.5.peg.1083"/>
<keyword evidence="2" id="KW-1185">Reference proteome</keyword>
<evidence type="ECO:0008006" key="3">
    <source>
        <dbReference type="Google" id="ProtNLM"/>
    </source>
</evidence>
<name>A0A133QC58_9BACT</name>
<reference evidence="2" key="1">
    <citation type="submission" date="2016-01" db="EMBL/GenBank/DDBJ databases">
        <authorList>
            <person name="Mitreva M."/>
            <person name="Pepin K.H."/>
            <person name="Mihindukulasuriya K.A."/>
            <person name="Fulton R."/>
            <person name="Fronick C."/>
            <person name="O'Laughlin M."/>
            <person name="Miner T."/>
            <person name="Herter B."/>
            <person name="Rosa B.A."/>
            <person name="Cordes M."/>
            <person name="Tomlinson C."/>
            <person name="Wollam A."/>
            <person name="Palsikar V.B."/>
            <person name="Mardis E.R."/>
            <person name="Wilson R.K."/>
        </authorList>
    </citation>
    <scope>NUCLEOTIDE SEQUENCE [LARGE SCALE GENOMIC DNA]</scope>
    <source>
        <strain evidence="2">MJR7716</strain>
    </source>
</reference>
<evidence type="ECO:0000313" key="2">
    <source>
        <dbReference type="Proteomes" id="UP000070533"/>
    </source>
</evidence>
<protein>
    <recommendedName>
        <fullName evidence="3">Lipoprotein</fullName>
    </recommendedName>
</protein>
<gene>
    <name evidence="1" type="ORF">HMPREF3226_01070</name>
</gene>
<organism evidence="1 2">
    <name type="scientific">Prevotella corporis</name>
    <dbReference type="NCBI Taxonomy" id="28128"/>
    <lineage>
        <taxon>Bacteria</taxon>
        <taxon>Pseudomonadati</taxon>
        <taxon>Bacteroidota</taxon>
        <taxon>Bacteroidia</taxon>
        <taxon>Bacteroidales</taxon>
        <taxon>Prevotellaceae</taxon>
        <taxon>Prevotella</taxon>
    </lineage>
</organism>
<dbReference type="AlphaFoldDB" id="A0A133QC58"/>
<evidence type="ECO:0000313" key="1">
    <source>
        <dbReference type="EMBL" id="KXA40353.1"/>
    </source>
</evidence>
<dbReference type="Proteomes" id="UP000070533">
    <property type="component" value="Unassembled WGS sequence"/>
</dbReference>
<comment type="caution">
    <text evidence="1">The sequence shown here is derived from an EMBL/GenBank/DDBJ whole genome shotgun (WGS) entry which is preliminary data.</text>
</comment>
<accession>A0A133QC58</accession>
<dbReference type="EMBL" id="LRQG01000075">
    <property type="protein sequence ID" value="KXA40353.1"/>
    <property type="molecule type" value="Genomic_DNA"/>
</dbReference>